<keyword evidence="2" id="KW-1185">Reference proteome</keyword>
<dbReference type="RefSeq" id="WP_057645339.1">
    <property type="nucleotide sequence ID" value="NZ_LLXU01000058.1"/>
</dbReference>
<organism evidence="1 2">
    <name type="scientific">Stenotrophomonas panacihumi</name>
    <dbReference type="NCBI Taxonomy" id="676599"/>
    <lineage>
        <taxon>Bacteria</taxon>
        <taxon>Pseudomonadati</taxon>
        <taxon>Pseudomonadota</taxon>
        <taxon>Gammaproteobacteria</taxon>
        <taxon>Lysobacterales</taxon>
        <taxon>Lysobacteraceae</taxon>
        <taxon>Stenotrophomonas</taxon>
    </lineage>
</organism>
<evidence type="ECO:0000313" key="1">
    <source>
        <dbReference type="EMBL" id="KRG45992.1"/>
    </source>
</evidence>
<accession>A0A0R0AYQ8</accession>
<proteinExistence type="predicted"/>
<dbReference type="Proteomes" id="UP000051802">
    <property type="component" value="Unassembled WGS sequence"/>
</dbReference>
<dbReference type="EMBL" id="LLXU01000058">
    <property type="protein sequence ID" value="KRG45992.1"/>
    <property type="molecule type" value="Genomic_DNA"/>
</dbReference>
<gene>
    <name evidence="1" type="ORF">ARC20_06185</name>
</gene>
<protein>
    <submittedName>
        <fullName evidence="1">Uncharacterized protein</fullName>
    </submittedName>
</protein>
<dbReference type="AlphaFoldDB" id="A0A0R0AYQ8"/>
<dbReference type="OrthoDB" id="5987447at2"/>
<name>A0A0R0AYQ8_9GAMM</name>
<reference evidence="1 2" key="1">
    <citation type="submission" date="2015-10" db="EMBL/GenBank/DDBJ databases">
        <title>Genome sequencing and analysis of members of genus Stenotrophomonas.</title>
        <authorList>
            <person name="Patil P.P."/>
            <person name="Midha S."/>
            <person name="Patil P.B."/>
        </authorList>
    </citation>
    <scope>NUCLEOTIDE SEQUENCE [LARGE SCALE GENOMIC DNA]</scope>
    <source>
        <strain evidence="1 2">JCM 16536</strain>
    </source>
</reference>
<dbReference type="STRING" id="676599.ARC20_06185"/>
<sequence>MLSPLDEVETRLFRRGVSDQEVRQAVELVREHIRSPASVGMDEADWWHSFGLIFDDLTRNFAPAQLAAFEIAVDTLLVHAGMSTWTVMRHQPASTLRAA</sequence>
<comment type="caution">
    <text evidence="1">The sequence shown here is derived from an EMBL/GenBank/DDBJ whole genome shotgun (WGS) entry which is preliminary data.</text>
</comment>
<evidence type="ECO:0000313" key="2">
    <source>
        <dbReference type="Proteomes" id="UP000051802"/>
    </source>
</evidence>